<gene>
    <name evidence="1" type="ORF">mRhiFer1_009899</name>
</gene>
<evidence type="ECO:0000313" key="1">
    <source>
        <dbReference type="EMBL" id="KAF6361665.1"/>
    </source>
</evidence>
<comment type="caution">
    <text evidence="1">The sequence shown here is derived from an EMBL/GenBank/DDBJ whole genome shotgun (WGS) entry which is preliminary data.</text>
</comment>
<dbReference type="EMBL" id="JACAGC010000006">
    <property type="protein sequence ID" value="KAF6361665.1"/>
    <property type="molecule type" value="Genomic_DNA"/>
</dbReference>
<dbReference type="Proteomes" id="UP000585614">
    <property type="component" value="Unassembled WGS sequence"/>
</dbReference>
<accession>A0A7J7YII8</accession>
<reference evidence="1 2" key="1">
    <citation type="journal article" date="2020" name="Nature">
        <title>Six reference-quality genomes reveal evolution of bat adaptations.</title>
        <authorList>
            <person name="Jebb D."/>
            <person name="Huang Z."/>
            <person name="Pippel M."/>
            <person name="Hughes G.M."/>
            <person name="Lavrichenko K."/>
            <person name="Devanna P."/>
            <person name="Winkler S."/>
            <person name="Jermiin L.S."/>
            <person name="Skirmuntt E.C."/>
            <person name="Katzourakis A."/>
            <person name="Burkitt-Gray L."/>
            <person name="Ray D.A."/>
            <person name="Sullivan K.A.M."/>
            <person name="Roscito J.G."/>
            <person name="Kirilenko B.M."/>
            <person name="Davalos L.M."/>
            <person name="Corthals A.P."/>
            <person name="Power M.L."/>
            <person name="Jones G."/>
            <person name="Ransome R.D."/>
            <person name="Dechmann D.K.N."/>
            <person name="Locatelli A.G."/>
            <person name="Puechmaille S.J."/>
            <person name="Fedrigo O."/>
            <person name="Jarvis E.D."/>
            <person name="Hiller M."/>
            <person name="Vernes S.C."/>
            <person name="Myers E.W."/>
            <person name="Teeling E.C."/>
        </authorList>
    </citation>
    <scope>NUCLEOTIDE SEQUENCE [LARGE SCALE GENOMIC DNA]</scope>
    <source>
        <strain evidence="1">MRhiFer1</strain>
        <tissue evidence="1">Lung</tissue>
    </source>
</reference>
<protein>
    <submittedName>
        <fullName evidence="1">Uncharacterized protein</fullName>
    </submittedName>
</protein>
<evidence type="ECO:0000313" key="2">
    <source>
        <dbReference type="Proteomes" id="UP000585614"/>
    </source>
</evidence>
<proteinExistence type="predicted"/>
<sequence length="135" mass="14557">MRQLPWKTTVSRYLDSRHLLVGTVGAPGQAQGLRSCMCACVGGSARSLSSTEGACLPETRVSGRGSSLERARGGRWAGCGWLTWQGRGRRLRTPRPQTCHVSRPAEHRSLGLRLSKVTAWAAKGSWYSLSSCGGN</sequence>
<dbReference type="AlphaFoldDB" id="A0A7J7YII8"/>
<name>A0A7J7YII8_RHIFE</name>
<organism evidence="1 2">
    <name type="scientific">Rhinolophus ferrumequinum</name>
    <name type="common">Greater horseshoe bat</name>
    <dbReference type="NCBI Taxonomy" id="59479"/>
    <lineage>
        <taxon>Eukaryota</taxon>
        <taxon>Metazoa</taxon>
        <taxon>Chordata</taxon>
        <taxon>Craniata</taxon>
        <taxon>Vertebrata</taxon>
        <taxon>Euteleostomi</taxon>
        <taxon>Mammalia</taxon>
        <taxon>Eutheria</taxon>
        <taxon>Laurasiatheria</taxon>
        <taxon>Chiroptera</taxon>
        <taxon>Yinpterochiroptera</taxon>
        <taxon>Rhinolophoidea</taxon>
        <taxon>Rhinolophidae</taxon>
        <taxon>Rhinolophinae</taxon>
        <taxon>Rhinolophus</taxon>
    </lineage>
</organism>